<gene>
    <name evidence="1" type="ORF">OnM2_001038</name>
</gene>
<sequence>MFVKKKIVDHGTIQIKTVKTIKPRSFNDKHFQKRFRQYAVDCEGSREDDENDISDTELDNLSISPKTLLEMNVLTTPRISSAHRTVKWEKHMQPP</sequence>
<dbReference type="OrthoDB" id="10620520at2759"/>
<dbReference type="AlphaFoldDB" id="A0A420I8A2"/>
<evidence type="ECO:0000313" key="2">
    <source>
        <dbReference type="Proteomes" id="UP000286134"/>
    </source>
</evidence>
<dbReference type="EMBL" id="MCFK01000139">
    <property type="protein sequence ID" value="RKF65930.1"/>
    <property type="molecule type" value="Genomic_DNA"/>
</dbReference>
<dbReference type="Proteomes" id="UP000286134">
    <property type="component" value="Unassembled WGS sequence"/>
</dbReference>
<organism evidence="1 2">
    <name type="scientific">Erysiphe neolycopersici</name>
    <dbReference type="NCBI Taxonomy" id="212602"/>
    <lineage>
        <taxon>Eukaryota</taxon>
        <taxon>Fungi</taxon>
        <taxon>Dikarya</taxon>
        <taxon>Ascomycota</taxon>
        <taxon>Pezizomycotina</taxon>
        <taxon>Leotiomycetes</taxon>
        <taxon>Erysiphales</taxon>
        <taxon>Erysiphaceae</taxon>
        <taxon>Erysiphe</taxon>
    </lineage>
</organism>
<name>A0A420I8A2_9PEZI</name>
<protein>
    <submittedName>
        <fullName evidence="1">Uncharacterized protein</fullName>
    </submittedName>
</protein>
<evidence type="ECO:0000313" key="1">
    <source>
        <dbReference type="EMBL" id="RKF65930.1"/>
    </source>
</evidence>
<reference evidence="1 2" key="1">
    <citation type="journal article" date="2018" name="BMC Genomics">
        <title>Comparative genome analyses reveal sequence features reflecting distinct modes of host-adaptation between dicot and monocot powdery mildew.</title>
        <authorList>
            <person name="Wu Y."/>
            <person name="Ma X."/>
            <person name="Pan Z."/>
            <person name="Kale S.D."/>
            <person name="Song Y."/>
            <person name="King H."/>
            <person name="Zhang Q."/>
            <person name="Presley C."/>
            <person name="Deng X."/>
            <person name="Wei C.I."/>
            <person name="Xiao S."/>
        </authorList>
    </citation>
    <scope>NUCLEOTIDE SEQUENCE [LARGE SCALE GENOMIC DNA]</scope>
    <source>
        <strain evidence="1">UMSG2</strain>
    </source>
</reference>
<comment type="caution">
    <text evidence="1">The sequence shown here is derived from an EMBL/GenBank/DDBJ whole genome shotgun (WGS) entry which is preliminary data.</text>
</comment>
<proteinExistence type="predicted"/>
<keyword evidence="2" id="KW-1185">Reference proteome</keyword>
<accession>A0A420I8A2</accession>